<name>A0A1G1WAH2_9BACT</name>
<gene>
    <name evidence="3" type="ORF">A2Y57_00345</name>
</gene>
<dbReference type="Proteomes" id="UP000177103">
    <property type="component" value="Unassembled WGS sequence"/>
</dbReference>
<evidence type="ECO:0000256" key="2">
    <source>
        <dbReference type="SAM" id="SignalP"/>
    </source>
</evidence>
<evidence type="ECO:0000313" key="4">
    <source>
        <dbReference type="Proteomes" id="UP000177103"/>
    </source>
</evidence>
<keyword evidence="1" id="KW-0472">Membrane</keyword>
<keyword evidence="1" id="KW-1133">Transmembrane helix</keyword>
<keyword evidence="1" id="KW-0812">Transmembrane</keyword>
<dbReference type="InterPro" id="IPR043993">
    <property type="entry name" value="T4SS_pilin"/>
</dbReference>
<dbReference type="EMBL" id="MHCQ01000017">
    <property type="protein sequence ID" value="OGY24679.1"/>
    <property type="molecule type" value="Genomic_DNA"/>
</dbReference>
<evidence type="ECO:0000313" key="3">
    <source>
        <dbReference type="EMBL" id="OGY24679.1"/>
    </source>
</evidence>
<feature type="transmembrane region" description="Helical" evidence="1">
    <location>
        <begin position="100"/>
        <end position="122"/>
    </location>
</feature>
<feature type="chain" id="PRO_5009581167" evidence="2">
    <location>
        <begin position="33"/>
        <end position="132"/>
    </location>
</feature>
<dbReference type="Pfam" id="PF18895">
    <property type="entry name" value="T4SS_pilin"/>
    <property type="match status" value="1"/>
</dbReference>
<feature type="transmembrane region" description="Helical" evidence="1">
    <location>
        <begin position="61"/>
        <end position="79"/>
    </location>
</feature>
<keyword evidence="2" id="KW-0732">Signal</keyword>
<accession>A0A1G1WAH2</accession>
<proteinExistence type="predicted"/>
<organism evidence="3 4">
    <name type="scientific">Candidatus Woykebacteria bacterium RBG_13_40_7b</name>
    <dbReference type="NCBI Taxonomy" id="1802594"/>
    <lineage>
        <taxon>Bacteria</taxon>
        <taxon>Candidatus Woykeibacteriota</taxon>
    </lineage>
</organism>
<protein>
    <submittedName>
        <fullName evidence="3">Uncharacterized protein</fullName>
    </submittedName>
</protein>
<comment type="caution">
    <text evidence="3">The sequence shown here is derived from an EMBL/GenBank/DDBJ whole genome shotgun (WGS) entry which is preliminary data.</text>
</comment>
<evidence type="ECO:0000256" key="1">
    <source>
        <dbReference type="SAM" id="Phobius"/>
    </source>
</evidence>
<dbReference type="AlphaFoldDB" id="A0A1G1WAH2"/>
<reference evidence="3 4" key="1">
    <citation type="journal article" date="2016" name="Nat. Commun.">
        <title>Thousands of microbial genomes shed light on interconnected biogeochemical processes in an aquifer system.</title>
        <authorList>
            <person name="Anantharaman K."/>
            <person name="Brown C.T."/>
            <person name="Hug L.A."/>
            <person name="Sharon I."/>
            <person name="Castelle C.J."/>
            <person name="Probst A.J."/>
            <person name="Thomas B.C."/>
            <person name="Singh A."/>
            <person name="Wilkins M.J."/>
            <person name="Karaoz U."/>
            <person name="Brodie E.L."/>
            <person name="Williams K.H."/>
            <person name="Hubbard S.S."/>
            <person name="Banfield J.F."/>
        </authorList>
    </citation>
    <scope>NUCLEOTIDE SEQUENCE [LARGE SCALE GENOMIC DNA]</scope>
</reference>
<sequence>MPKNPARFLFFILLSFFFLSITYYLLSGTAFAADADACPEGKVDTALGCFETDPKLLASQILKWAIGVGGAVAFILMIFGSYKLIFSAGDPEALQEGRSVITSAIIGLLVIVLSVFILRVVGIDILGLPIGS</sequence>
<feature type="signal peptide" evidence="2">
    <location>
        <begin position="1"/>
        <end position="32"/>
    </location>
</feature>